<feature type="compositionally biased region" description="Basic residues" evidence="1">
    <location>
        <begin position="219"/>
        <end position="228"/>
    </location>
</feature>
<dbReference type="VEuPathDB" id="FungiDB:RhiirA1_454751"/>
<evidence type="ECO:0000313" key="3">
    <source>
        <dbReference type="Proteomes" id="UP000233469"/>
    </source>
</evidence>
<evidence type="ECO:0000313" key="2">
    <source>
        <dbReference type="EMBL" id="PKK61284.1"/>
    </source>
</evidence>
<reference evidence="2 3" key="1">
    <citation type="submission" date="2016-04" db="EMBL/GenBank/DDBJ databases">
        <title>Genome analyses suggest a sexual origin of heterokaryosis in a supposedly ancient asexual fungus.</title>
        <authorList>
            <person name="Ropars J."/>
            <person name="Sedzielewska K."/>
            <person name="Noel J."/>
            <person name="Charron P."/>
            <person name="Farinelli L."/>
            <person name="Marton T."/>
            <person name="Kruger M."/>
            <person name="Pelin A."/>
            <person name="Brachmann A."/>
            <person name="Corradi N."/>
        </authorList>
    </citation>
    <scope>NUCLEOTIDE SEQUENCE [LARGE SCALE GENOMIC DNA]</scope>
    <source>
        <strain evidence="2 3">C2</strain>
    </source>
</reference>
<feature type="compositionally biased region" description="Polar residues" evidence="1">
    <location>
        <begin position="236"/>
        <end position="245"/>
    </location>
</feature>
<dbReference type="VEuPathDB" id="FungiDB:RhiirA1_457364"/>
<dbReference type="VEuPathDB" id="FungiDB:RhiirFUN_017491"/>
<reference evidence="2 3" key="2">
    <citation type="submission" date="2017-10" db="EMBL/GenBank/DDBJ databases">
        <title>Extensive intraspecific genome diversity in a model arbuscular mycorrhizal fungus.</title>
        <authorList>
            <person name="Chen E.C.H."/>
            <person name="Morin E."/>
            <person name="Baudet D."/>
            <person name="Noel J."/>
            <person name="Ndikumana S."/>
            <person name="Charron P."/>
            <person name="St-Onge C."/>
            <person name="Giorgi J."/>
            <person name="Grigoriev I.V."/>
            <person name="Roux C."/>
            <person name="Martin F.M."/>
            <person name="Corradi N."/>
        </authorList>
    </citation>
    <scope>NUCLEOTIDE SEQUENCE [LARGE SCALE GENOMIC DNA]</scope>
    <source>
        <strain evidence="2 3">C2</strain>
    </source>
</reference>
<evidence type="ECO:0000256" key="1">
    <source>
        <dbReference type="SAM" id="MobiDB-lite"/>
    </source>
</evidence>
<comment type="caution">
    <text evidence="2">The sequence shown here is derived from an EMBL/GenBank/DDBJ whole genome shotgun (WGS) entry which is preliminary data.</text>
</comment>
<gene>
    <name evidence="2" type="ORF">RhiirC2_792033</name>
</gene>
<protein>
    <submittedName>
        <fullName evidence="2">Uncharacterized protein</fullName>
    </submittedName>
</protein>
<accession>A0A2N1MI13</accession>
<dbReference type="EMBL" id="LLXL01002272">
    <property type="protein sequence ID" value="PKK61284.1"/>
    <property type="molecule type" value="Genomic_DNA"/>
</dbReference>
<dbReference type="VEuPathDB" id="FungiDB:FUN_000075"/>
<organism evidence="2 3">
    <name type="scientific">Rhizophagus irregularis</name>
    <dbReference type="NCBI Taxonomy" id="588596"/>
    <lineage>
        <taxon>Eukaryota</taxon>
        <taxon>Fungi</taxon>
        <taxon>Fungi incertae sedis</taxon>
        <taxon>Mucoromycota</taxon>
        <taxon>Glomeromycotina</taxon>
        <taxon>Glomeromycetes</taxon>
        <taxon>Glomerales</taxon>
        <taxon>Glomeraceae</taxon>
        <taxon>Rhizophagus</taxon>
    </lineage>
</organism>
<proteinExistence type="predicted"/>
<feature type="region of interest" description="Disordered" evidence="1">
    <location>
        <begin position="219"/>
        <end position="248"/>
    </location>
</feature>
<name>A0A2N1MI13_9GLOM</name>
<sequence>MVNNKALSPIKQQIIDGDIDWTFTKEWLNSNDHDAPCSIKLSKQQGNRIKKCNFIYPTIDIQQRNYPCLYPLGSIPCIECANARDDNAHVGLCKEHSNQIINILTQAAHDLQELIITNTKDVGFDLDDTIRSSPLFNMTFDDVLPQSHPGYLLIHHLVPSDLTIIFYNYIKDKKLRFSLFLKFFSTLMSSIDTLIWIRRASLIKQWESTLSITKNKKRFYRQRQKKRAPPPPAPDVSTQNSSPRRNYSHRHVATTPYYRDDEPSEHVKAKDLILYKVNIDLNTQNIQRTALTNPNTDIVNDLGGQVLRPMDNIEKKFPAPANEHIHVIVKLPASPAGTKRKADEEMADEPDVGTNPVKNVPAFKWNDVLERAQKDRYTHLRDTVLQVAWINQDLELIDTTNDNNYLDTLFDLLPIKLTGTTDAVISDKCSVKLFLSEFNIRILFGLKKEVDRVHVQKKLTTTRDRAVALLQNELSPNNRANTGEAGQKLSRRKKLVEILGVPTVTHTDYNVSSDIAPIEDFFDTMTEEEILKLKQGEY</sequence>
<dbReference type="Proteomes" id="UP000233469">
    <property type="component" value="Unassembled WGS sequence"/>
</dbReference>
<dbReference type="AlphaFoldDB" id="A0A2N1MI13"/>